<feature type="transmembrane region" description="Helical" evidence="1">
    <location>
        <begin position="100"/>
        <end position="123"/>
    </location>
</feature>
<evidence type="ECO:0000256" key="1">
    <source>
        <dbReference type="SAM" id="Phobius"/>
    </source>
</evidence>
<evidence type="ECO:0000313" key="3">
    <source>
        <dbReference type="Proteomes" id="UP000465304"/>
    </source>
</evidence>
<organism evidence="2 3">
    <name type="scientific">Mycolicibacterium hippocampi</name>
    <dbReference type="NCBI Taxonomy" id="659824"/>
    <lineage>
        <taxon>Bacteria</taxon>
        <taxon>Bacillati</taxon>
        <taxon>Actinomycetota</taxon>
        <taxon>Actinomycetes</taxon>
        <taxon>Mycobacteriales</taxon>
        <taxon>Mycobacteriaceae</taxon>
        <taxon>Mycolicibacterium</taxon>
    </lineage>
</organism>
<comment type="caution">
    <text evidence="2">The sequence shown here is derived from an EMBL/GenBank/DDBJ whole genome shotgun (WGS) entry which is preliminary data.</text>
</comment>
<gene>
    <name evidence="2" type="ORF">MHIP_32640</name>
</gene>
<protein>
    <submittedName>
        <fullName evidence="2">Uncharacterized protein</fullName>
    </submittedName>
</protein>
<evidence type="ECO:0000313" key="2">
    <source>
        <dbReference type="EMBL" id="GFH02781.1"/>
    </source>
</evidence>
<sequence>MMSNQTGARQRQTHNEKGQGRTITAVTLCPVRTCASRAPTPLHPAGVKCAAVHNNILIILFVTSAAMEIVGILATGKSFIRDVPDHPGVKHIHIPSGWQAVRGPGIIVLGILVGCAGNIVALLN</sequence>
<dbReference type="EMBL" id="BLLB01000002">
    <property type="protein sequence ID" value="GFH02781.1"/>
    <property type="molecule type" value="Genomic_DNA"/>
</dbReference>
<keyword evidence="1" id="KW-0812">Transmembrane</keyword>
<accession>A0A7I9ZNZ8</accession>
<proteinExistence type="predicted"/>
<feature type="transmembrane region" description="Helical" evidence="1">
    <location>
        <begin position="56"/>
        <end position="80"/>
    </location>
</feature>
<dbReference type="Proteomes" id="UP000465304">
    <property type="component" value="Unassembled WGS sequence"/>
</dbReference>
<dbReference type="RefSeq" id="WP_264063011.1">
    <property type="nucleotide sequence ID" value="NZ_JACKSE010000195.1"/>
</dbReference>
<dbReference type="AlphaFoldDB" id="A0A7I9ZNZ8"/>
<keyword evidence="1" id="KW-1133">Transmembrane helix</keyword>
<name>A0A7I9ZNZ8_9MYCO</name>
<reference evidence="2 3" key="1">
    <citation type="journal article" date="2019" name="Emerg. Microbes Infect.">
        <title>Comprehensive subspecies identification of 175 nontuberculous mycobacteria species based on 7547 genomic profiles.</title>
        <authorList>
            <person name="Matsumoto Y."/>
            <person name="Kinjo T."/>
            <person name="Motooka D."/>
            <person name="Nabeya D."/>
            <person name="Jung N."/>
            <person name="Uechi K."/>
            <person name="Horii T."/>
            <person name="Iida T."/>
            <person name="Fujita J."/>
            <person name="Nakamura S."/>
        </authorList>
    </citation>
    <scope>NUCLEOTIDE SEQUENCE [LARGE SCALE GENOMIC DNA]</scope>
    <source>
        <strain evidence="2 3">JCM 30996</strain>
    </source>
</reference>
<keyword evidence="1" id="KW-0472">Membrane</keyword>
<keyword evidence="3" id="KW-1185">Reference proteome</keyword>